<comment type="caution">
    <text evidence="1">The sequence shown here is derived from an EMBL/GenBank/DDBJ whole genome shotgun (WGS) entry which is preliminary data.</text>
</comment>
<protein>
    <submittedName>
        <fullName evidence="1">Uncharacterized protein</fullName>
    </submittedName>
</protein>
<reference evidence="1" key="1">
    <citation type="journal article" date="2023" name="G3 (Bethesda)">
        <title>A reference genome for the long-term kleptoplast-retaining sea slug Elysia crispata morphotype clarki.</title>
        <authorList>
            <person name="Eastman K.E."/>
            <person name="Pendleton A.L."/>
            <person name="Shaikh M.A."/>
            <person name="Suttiyut T."/>
            <person name="Ogas R."/>
            <person name="Tomko P."/>
            <person name="Gavelis G."/>
            <person name="Widhalm J.R."/>
            <person name="Wisecaver J.H."/>
        </authorList>
    </citation>
    <scope>NUCLEOTIDE SEQUENCE</scope>
    <source>
        <strain evidence="1">ECLA1</strain>
    </source>
</reference>
<evidence type="ECO:0000313" key="2">
    <source>
        <dbReference type="Proteomes" id="UP001283361"/>
    </source>
</evidence>
<keyword evidence="2" id="KW-1185">Reference proteome</keyword>
<name>A0AAE1CZB9_9GAST</name>
<accession>A0AAE1CZB9</accession>
<evidence type="ECO:0000313" key="1">
    <source>
        <dbReference type="EMBL" id="KAK3746933.1"/>
    </source>
</evidence>
<sequence>MLADFISIAMIRRLFCMAAWRDSQMRRRYQTRFSNSDQGGNFEERMIMDYKGNPYEGRLRSRGSTEELRTCTGLSRQDDGLSISPDLLKRTLNLVLSSRLQCLSRSDSAE</sequence>
<dbReference type="EMBL" id="JAWDGP010006114">
    <property type="protein sequence ID" value="KAK3746933.1"/>
    <property type="molecule type" value="Genomic_DNA"/>
</dbReference>
<organism evidence="1 2">
    <name type="scientific">Elysia crispata</name>
    <name type="common">lettuce slug</name>
    <dbReference type="NCBI Taxonomy" id="231223"/>
    <lineage>
        <taxon>Eukaryota</taxon>
        <taxon>Metazoa</taxon>
        <taxon>Spiralia</taxon>
        <taxon>Lophotrochozoa</taxon>
        <taxon>Mollusca</taxon>
        <taxon>Gastropoda</taxon>
        <taxon>Heterobranchia</taxon>
        <taxon>Euthyneura</taxon>
        <taxon>Panpulmonata</taxon>
        <taxon>Sacoglossa</taxon>
        <taxon>Placobranchoidea</taxon>
        <taxon>Plakobranchidae</taxon>
        <taxon>Elysia</taxon>
    </lineage>
</organism>
<proteinExistence type="predicted"/>
<dbReference type="AlphaFoldDB" id="A0AAE1CZB9"/>
<dbReference type="Proteomes" id="UP001283361">
    <property type="component" value="Unassembled WGS sequence"/>
</dbReference>
<gene>
    <name evidence="1" type="ORF">RRG08_030343</name>
</gene>